<dbReference type="Pfam" id="PF15230">
    <property type="entry name" value="SRRM_C"/>
    <property type="match status" value="1"/>
</dbReference>
<dbReference type="GO" id="GO:0007409">
    <property type="term" value="P:axonogenesis"/>
    <property type="evidence" value="ECO:0007669"/>
    <property type="project" value="Ensembl"/>
</dbReference>
<feature type="compositionally biased region" description="Low complexity" evidence="1">
    <location>
        <begin position="578"/>
        <end position="587"/>
    </location>
</feature>
<accession>A0A3B4BWF1</accession>
<feature type="compositionally biased region" description="Basic residues" evidence="1">
    <location>
        <begin position="72"/>
        <end position="92"/>
    </location>
</feature>
<dbReference type="OrthoDB" id="9950700at2759"/>
<evidence type="ECO:0000313" key="3">
    <source>
        <dbReference type="Ensembl" id="ENSPNAP00000003992.1"/>
    </source>
</evidence>
<dbReference type="GeneTree" id="ENSGT00940000167167"/>
<feature type="compositionally biased region" description="Low complexity" evidence="1">
    <location>
        <begin position="506"/>
        <end position="533"/>
    </location>
</feature>
<reference evidence="3" key="3">
    <citation type="submission" date="2025-09" db="UniProtKB">
        <authorList>
            <consortium name="Ensembl"/>
        </authorList>
    </citation>
    <scope>IDENTIFICATION</scope>
</reference>
<feature type="compositionally biased region" description="Basic residues" evidence="1">
    <location>
        <begin position="463"/>
        <end position="482"/>
    </location>
</feature>
<dbReference type="STRING" id="42514.ENSPNAP00000003992"/>
<dbReference type="GO" id="GO:0042551">
    <property type="term" value="P:neuron maturation"/>
    <property type="evidence" value="ECO:0007669"/>
    <property type="project" value="Ensembl"/>
</dbReference>
<dbReference type="GO" id="GO:0021754">
    <property type="term" value="P:facial nucleus development"/>
    <property type="evidence" value="ECO:0007669"/>
    <property type="project" value="Ensembl"/>
</dbReference>
<dbReference type="GeneID" id="108435371"/>
<feature type="compositionally biased region" description="Polar residues" evidence="1">
    <location>
        <begin position="264"/>
        <end position="274"/>
    </location>
</feature>
<dbReference type="GO" id="GO:0043484">
    <property type="term" value="P:regulation of RNA splicing"/>
    <property type="evidence" value="ECO:0007669"/>
    <property type="project" value="TreeGrafter"/>
</dbReference>
<feature type="compositionally biased region" description="Basic residues" evidence="1">
    <location>
        <begin position="106"/>
        <end position="121"/>
    </location>
</feature>
<reference evidence="3" key="2">
    <citation type="submission" date="2025-08" db="UniProtKB">
        <authorList>
            <consortium name="Ensembl"/>
        </authorList>
    </citation>
    <scope>IDENTIFICATION</scope>
</reference>
<feature type="compositionally biased region" description="Basic residues" evidence="1">
    <location>
        <begin position="131"/>
        <end position="185"/>
    </location>
</feature>
<dbReference type="PANTHER" id="PTHR34755:SF1">
    <property type="entry name" value="SERINE_ARGININE REPETITIVE MATRIX PROTEIN 4"/>
    <property type="match status" value="1"/>
</dbReference>
<proteinExistence type="predicted"/>
<feature type="compositionally biased region" description="Polar residues" evidence="1">
    <location>
        <begin position="322"/>
        <end position="332"/>
    </location>
</feature>
<organism evidence="3 4">
    <name type="scientific">Pygocentrus nattereri</name>
    <name type="common">Red-bellied piranha</name>
    <dbReference type="NCBI Taxonomy" id="42514"/>
    <lineage>
        <taxon>Eukaryota</taxon>
        <taxon>Metazoa</taxon>
        <taxon>Chordata</taxon>
        <taxon>Craniata</taxon>
        <taxon>Vertebrata</taxon>
        <taxon>Euteleostomi</taxon>
        <taxon>Actinopterygii</taxon>
        <taxon>Neopterygii</taxon>
        <taxon>Teleostei</taxon>
        <taxon>Ostariophysi</taxon>
        <taxon>Characiformes</taxon>
        <taxon>Characoidei</taxon>
        <taxon>Pygocentrus</taxon>
    </lineage>
</organism>
<sequence length="587" mass="66571">MATVLQGQKQLLEKLWKGACRAVTTPRPESVIIASIAARRAHSSALVPKSSVVPIEPAEPEPEPAPQLKATERKRRTKRSSTRKHHSRHRSRSVSFDADFSTRPAPKGKKKKKKERKRRRERSPSFSPSPVRKKKKKKKSSKKRKQHRSASKKRRHSSSSTRRKRKDDRKHKKRTRSDSHHRRRLQRVEPPSLDWTSTSTENRSEDHGKSGFGDGTRPSGDHRSFEWGSAVKLANKIPSKCCTMLPECSVEHSRPGLEALNKTAIVQDSLSNQGKGHAEYDSGNDTSSPPSTKTGISRAKVAGDGKITSPEKLRFTDRDNASDSGNSLTSYDSLGKAAHSESNLSSSIFNKVKSEEPSRRTQPIGSQAARSLNPSHDRYRSETRSRSRSRSSRSSRHYGRYSRSRSLSSSRRSYSRSSSYSLDSRRGSVCSGSSRRSAKHSRYTPDRTRERKRGSSSCEKQSKRGRKRSRRRACSPMRKRRRDSPSHLEARRITSARKRPIPYYRPSPSSSSSCSSLSSWSLFSLTRSPTRSPTRTRSRSPNRSRSRSRSSYRSYSRSSSWNSLYSSRSRSHSRSRSYDSLASRARR</sequence>
<gene>
    <name evidence="3" type="primary">SRRM4</name>
</gene>
<feature type="domain" description="Serine/arginine repetitive matrix protein C-terminal" evidence="2">
    <location>
        <begin position="440"/>
        <end position="506"/>
    </location>
</feature>
<dbReference type="GO" id="GO:0000398">
    <property type="term" value="P:mRNA splicing, via spliceosome"/>
    <property type="evidence" value="ECO:0007669"/>
    <property type="project" value="Ensembl"/>
</dbReference>
<dbReference type="GO" id="GO:0003729">
    <property type="term" value="F:mRNA binding"/>
    <property type="evidence" value="ECO:0007669"/>
    <property type="project" value="TreeGrafter"/>
</dbReference>
<dbReference type="OMA" id="RHHLQKS"/>
<name>A0A3B4BWF1_PYGNA</name>
<dbReference type="InterPro" id="IPR029360">
    <property type="entry name" value="SRRM_C"/>
</dbReference>
<dbReference type="Proteomes" id="UP001501920">
    <property type="component" value="Chromosome 20"/>
</dbReference>
<dbReference type="CTD" id="84530"/>
<keyword evidence="4" id="KW-1185">Reference proteome</keyword>
<feature type="region of interest" description="Disordered" evidence="1">
    <location>
        <begin position="264"/>
        <end position="587"/>
    </location>
</feature>
<feature type="compositionally biased region" description="Polar residues" evidence="1">
    <location>
        <begin position="283"/>
        <end position="295"/>
    </location>
</feature>
<evidence type="ECO:0000259" key="2">
    <source>
        <dbReference type="Pfam" id="PF15230"/>
    </source>
</evidence>
<feature type="compositionally biased region" description="Low complexity" evidence="1">
    <location>
        <begin position="551"/>
        <end position="568"/>
    </location>
</feature>
<dbReference type="PANTHER" id="PTHR34755">
    <property type="entry name" value="SERINE/ARGININE REPETITIVE MATRIX PROTEIN 3-RELATED"/>
    <property type="match status" value="1"/>
</dbReference>
<evidence type="ECO:0000313" key="4">
    <source>
        <dbReference type="Proteomes" id="UP001501920"/>
    </source>
</evidence>
<feature type="compositionally biased region" description="Basic and acidic residues" evidence="1">
    <location>
        <begin position="309"/>
        <end position="321"/>
    </location>
</feature>
<dbReference type="GO" id="GO:0005684">
    <property type="term" value="C:U2-type spliceosomal complex"/>
    <property type="evidence" value="ECO:0007669"/>
    <property type="project" value="Ensembl"/>
</dbReference>
<feature type="compositionally biased region" description="Basic and acidic residues" evidence="1">
    <location>
        <begin position="483"/>
        <end position="492"/>
    </location>
</feature>
<feature type="compositionally biased region" description="Basic residues" evidence="1">
    <location>
        <begin position="386"/>
        <end position="403"/>
    </location>
</feature>
<feature type="compositionally biased region" description="Low complexity" evidence="1">
    <location>
        <begin position="404"/>
        <end position="435"/>
    </location>
</feature>
<feature type="compositionally biased region" description="Basic and acidic residues" evidence="1">
    <location>
        <begin position="375"/>
        <end position="385"/>
    </location>
</feature>
<dbReference type="AlphaFoldDB" id="A0A3B4BWF1"/>
<dbReference type="InterPro" id="IPR052109">
    <property type="entry name" value="SRRM_Domain-Containing"/>
</dbReference>
<feature type="region of interest" description="Disordered" evidence="1">
    <location>
        <begin position="41"/>
        <end position="224"/>
    </location>
</feature>
<evidence type="ECO:0000256" key="1">
    <source>
        <dbReference type="SAM" id="MobiDB-lite"/>
    </source>
</evidence>
<dbReference type="Ensembl" id="ENSPNAT00000007762.2">
    <property type="protein sequence ID" value="ENSPNAP00000003992.1"/>
    <property type="gene ID" value="ENSPNAG00000010426.2"/>
</dbReference>
<feature type="compositionally biased region" description="Polar residues" evidence="1">
    <location>
        <begin position="360"/>
        <end position="374"/>
    </location>
</feature>
<feature type="compositionally biased region" description="Basic residues" evidence="1">
    <location>
        <begin position="534"/>
        <end position="550"/>
    </location>
</feature>
<protein>
    <recommendedName>
        <fullName evidence="2">Serine/arginine repetitive matrix protein C-terminal domain-containing protein</fullName>
    </recommendedName>
</protein>
<reference evidence="3 4" key="1">
    <citation type="submission" date="2020-10" db="EMBL/GenBank/DDBJ databases">
        <title>Pygocentrus nattereri (red-bellied piranha) genome, fPygNat1, primary haplotype.</title>
        <authorList>
            <person name="Myers G."/>
            <person name="Meyer A."/>
            <person name="Karagic N."/>
            <person name="Pippel M."/>
            <person name="Winkler S."/>
            <person name="Tracey A."/>
            <person name="Wood J."/>
            <person name="Formenti G."/>
            <person name="Howe K."/>
            <person name="Fedrigo O."/>
            <person name="Jarvis E.D."/>
        </authorList>
    </citation>
    <scope>NUCLEOTIDE SEQUENCE [LARGE SCALE GENOMIC DNA]</scope>
</reference>
<feature type="compositionally biased region" description="Polar residues" evidence="1">
    <location>
        <begin position="340"/>
        <end position="349"/>
    </location>
</feature>
<dbReference type="RefSeq" id="XP_017566675.1">
    <property type="nucleotide sequence ID" value="XM_017711186.2"/>
</dbReference>